<organism evidence="2 3">
    <name type="scientific">Halorubrum sodomense</name>
    <dbReference type="NCBI Taxonomy" id="35743"/>
    <lineage>
        <taxon>Archaea</taxon>
        <taxon>Methanobacteriati</taxon>
        <taxon>Methanobacteriota</taxon>
        <taxon>Stenosarchaea group</taxon>
        <taxon>Halobacteria</taxon>
        <taxon>Halobacteriales</taxon>
        <taxon>Haloferacaceae</taxon>
        <taxon>Halorubrum</taxon>
    </lineage>
</organism>
<dbReference type="OrthoDB" id="11397at2157"/>
<dbReference type="Proteomes" id="UP000198932">
    <property type="component" value="Unassembled WGS sequence"/>
</dbReference>
<evidence type="ECO:0008006" key="4">
    <source>
        <dbReference type="Google" id="ProtNLM"/>
    </source>
</evidence>
<dbReference type="InterPro" id="IPR036869">
    <property type="entry name" value="J_dom_sf"/>
</dbReference>
<dbReference type="EMBL" id="FOYN01000004">
    <property type="protein sequence ID" value="SFR55072.1"/>
    <property type="molecule type" value="Genomic_DNA"/>
</dbReference>
<proteinExistence type="predicted"/>
<evidence type="ECO:0000313" key="2">
    <source>
        <dbReference type="EMBL" id="SFR55072.1"/>
    </source>
</evidence>
<dbReference type="SUPFAM" id="SSF46565">
    <property type="entry name" value="Chaperone J-domain"/>
    <property type="match status" value="1"/>
</dbReference>
<sequence length="199" mass="21468">MSGLDWPAGFERTAAAERERNRSFEATLGATTKALATEMDRMDVDAWRGEIANAHTKSNGLPLHNANPDDPGFVLRWTDDEEQFAVACDASPKIRDNVRTVYKWVRETRMRGTRPVKTGDTEFAAARLPPGDGEGAVVAASATSQPPHDVLGVAPDAPADVVEAAARARKADTHPDNGGSTAEFQRVVEAEKAMLEGDR</sequence>
<name>A0A1I6HKW1_HALSD</name>
<evidence type="ECO:0000256" key="1">
    <source>
        <dbReference type="SAM" id="MobiDB-lite"/>
    </source>
</evidence>
<reference evidence="3" key="1">
    <citation type="submission" date="2016-10" db="EMBL/GenBank/DDBJ databases">
        <authorList>
            <person name="Varghese N."/>
            <person name="Submissions S."/>
        </authorList>
    </citation>
    <scope>NUCLEOTIDE SEQUENCE [LARGE SCALE GENOMIC DNA]</scope>
    <source>
        <strain evidence="3">RD 26</strain>
    </source>
</reference>
<dbReference type="STRING" id="35743.SAMN04487937_2716"/>
<dbReference type="Gene3D" id="1.10.287.110">
    <property type="entry name" value="DnaJ domain"/>
    <property type="match status" value="1"/>
</dbReference>
<feature type="region of interest" description="Disordered" evidence="1">
    <location>
        <begin position="165"/>
        <end position="184"/>
    </location>
</feature>
<protein>
    <recommendedName>
        <fullName evidence="4">J domain-containing protein</fullName>
    </recommendedName>
</protein>
<evidence type="ECO:0000313" key="3">
    <source>
        <dbReference type="Proteomes" id="UP000198932"/>
    </source>
</evidence>
<keyword evidence="3" id="KW-1185">Reference proteome</keyword>
<dbReference type="AlphaFoldDB" id="A0A1I6HKW1"/>
<dbReference type="RefSeq" id="WP_092923360.1">
    <property type="nucleotide sequence ID" value="NZ_FOYN01000004.1"/>
</dbReference>
<gene>
    <name evidence="2" type="ORF">SAMN04487937_2716</name>
</gene>
<accession>A0A1I6HKW1</accession>